<feature type="non-terminal residue" evidence="9">
    <location>
        <position position="431"/>
    </location>
</feature>
<comment type="caution">
    <text evidence="9">The sequence shown here is derived from an EMBL/GenBank/DDBJ whole genome shotgun (WGS) entry which is preliminary data.</text>
</comment>
<sequence length="431" mass="49240">MHNNYILLLAVVIFLTKANASPKASKTGTWDWSGVDIHKGGFPNRFLRSNNEDDEERAFGIKSIPGADKVSSYLTKQKLANYLKKDTDTEAVFAMLKLDTAGEKLFEDPKILSWLKYVDEYNAKNPAKATTPLTTLKKTYNDETLLNMLQTASQVWSTRSVAMRLETEQMKVWKSKGFTVDDLFKKYKLDSDLNPFANPAITILGRYSDEFNPNKEITLFSILQRKYTGGKLAQLLGDARRVSKTQDLAVNLQAQQLYLWLNKLKSPQTVFHFLKLESRADNLLDNPQLILWFHCVDFFEQNTNTSPFVKSIKATVAEMLARRYDSNDLKTLMKSGTSSVSMRLTAMLENELLDIWAKGGKSLEYVTKTLGTSPTKTKLVQTVYVDKLTNQRFRVWLDNLESPESVFKFLMLDKAPENLLDSPQLKAWLQY</sequence>
<evidence type="ECO:0000313" key="9">
    <source>
        <dbReference type="EMBL" id="OWY92981.1"/>
    </source>
</evidence>
<evidence type="ECO:0000256" key="1">
    <source>
        <dbReference type="ARBA" id="ARBA00004340"/>
    </source>
</evidence>
<feature type="signal peptide" evidence="7">
    <location>
        <begin position="1"/>
        <end position="20"/>
    </location>
</feature>
<comment type="subcellular location">
    <subcellularLocation>
        <location evidence="1">Host cell</location>
    </subcellularLocation>
    <subcellularLocation>
        <location evidence="2">Secreted</location>
    </subcellularLocation>
</comment>
<protein>
    <submittedName>
        <fullName evidence="9">RxLR effector protein</fullName>
    </submittedName>
</protein>
<name>A0A225UJ72_9STRA</name>
<dbReference type="AlphaFoldDB" id="A0A225UJ72"/>
<evidence type="ECO:0000259" key="8">
    <source>
        <dbReference type="Pfam" id="PF22748"/>
    </source>
</evidence>
<evidence type="ECO:0000256" key="4">
    <source>
        <dbReference type="ARBA" id="ARBA00022525"/>
    </source>
</evidence>
<keyword evidence="4" id="KW-0964">Secreted</keyword>
<keyword evidence="5 7" id="KW-0732">Signal</keyword>
<keyword evidence="6" id="KW-0843">Virulence</keyword>
<evidence type="ECO:0000313" key="10">
    <source>
        <dbReference type="Proteomes" id="UP000198211"/>
    </source>
</evidence>
<feature type="domain" description="RxLR effector PexRD54 WY" evidence="8">
    <location>
        <begin position="83"/>
        <end position="118"/>
    </location>
</feature>
<dbReference type="Proteomes" id="UP000198211">
    <property type="component" value="Unassembled WGS sequence"/>
</dbReference>
<gene>
    <name evidence="9" type="ORF">PHMEG_00037782</name>
</gene>
<proteinExistence type="inferred from homology"/>
<organism evidence="9 10">
    <name type="scientific">Phytophthora megakarya</name>
    <dbReference type="NCBI Taxonomy" id="4795"/>
    <lineage>
        <taxon>Eukaryota</taxon>
        <taxon>Sar</taxon>
        <taxon>Stramenopiles</taxon>
        <taxon>Oomycota</taxon>
        <taxon>Peronosporomycetes</taxon>
        <taxon>Peronosporales</taxon>
        <taxon>Peronosporaceae</taxon>
        <taxon>Phytophthora</taxon>
    </lineage>
</organism>
<feature type="domain" description="RxLR effector PexRD54 WY" evidence="8">
    <location>
        <begin position="258"/>
        <end position="294"/>
    </location>
</feature>
<accession>A0A225UJ72</accession>
<dbReference type="InterPro" id="IPR054463">
    <property type="entry name" value="PexRD54_WY"/>
</dbReference>
<evidence type="ECO:0000256" key="6">
    <source>
        <dbReference type="ARBA" id="ARBA00023026"/>
    </source>
</evidence>
<dbReference type="Pfam" id="PF22748">
    <property type="entry name" value="PexRD54_WY"/>
    <property type="match status" value="3"/>
</dbReference>
<dbReference type="EMBL" id="NBNE01016913">
    <property type="protein sequence ID" value="OWY92981.1"/>
    <property type="molecule type" value="Genomic_DNA"/>
</dbReference>
<dbReference type="GO" id="GO:0043657">
    <property type="term" value="C:host cell"/>
    <property type="evidence" value="ECO:0007669"/>
    <property type="project" value="UniProtKB-SubCell"/>
</dbReference>
<evidence type="ECO:0000256" key="5">
    <source>
        <dbReference type="ARBA" id="ARBA00022729"/>
    </source>
</evidence>
<comment type="similarity">
    <text evidence="3">Belongs to the RxLR effector family.</text>
</comment>
<feature type="chain" id="PRO_5012872460" evidence="7">
    <location>
        <begin position="21"/>
        <end position="431"/>
    </location>
</feature>
<dbReference type="OrthoDB" id="118898at2759"/>
<evidence type="ECO:0000256" key="2">
    <source>
        <dbReference type="ARBA" id="ARBA00004613"/>
    </source>
</evidence>
<reference evidence="10" key="1">
    <citation type="submission" date="2017-03" db="EMBL/GenBank/DDBJ databases">
        <title>Phytopthora megakarya and P. palmivora, two closely related causual agents of cacao black pod achieved similar genome size and gene model numbers by different mechanisms.</title>
        <authorList>
            <person name="Ali S."/>
            <person name="Shao J."/>
            <person name="Larry D.J."/>
            <person name="Kronmiller B."/>
            <person name="Shen D."/>
            <person name="Strem M.D."/>
            <person name="Melnick R.L."/>
            <person name="Guiltinan M.J."/>
            <person name="Tyler B.M."/>
            <person name="Meinhardt L.W."/>
            <person name="Bailey B.A."/>
        </authorList>
    </citation>
    <scope>NUCLEOTIDE SEQUENCE [LARGE SCALE GENOMIC DNA]</scope>
    <source>
        <strain evidence="10">zdho120</strain>
    </source>
</reference>
<evidence type="ECO:0000256" key="7">
    <source>
        <dbReference type="SAM" id="SignalP"/>
    </source>
</evidence>
<dbReference type="GO" id="GO:0005576">
    <property type="term" value="C:extracellular region"/>
    <property type="evidence" value="ECO:0007669"/>
    <property type="project" value="UniProtKB-SubCell"/>
</dbReference>
<evidence type="ECO:0000256" key="3">
    <source>
        <dbReference type="ARBA" id="ARBA00010400"/>
    </source>
</evidence>
<feature type="domain" description="RxLR effector PexRD54 WY" evidence="8">
    <location>
        <begin position="395"/>
        <end position="431"/>
    </location>
</feature>
<keyword evidence="10" id="KW-1185">Reference proteome</keyword>